<evidence type="ECO:0000313" key="4">
    <source>
        <dbReference type="EMBL" id="RZD15595.1"/>
    </source>
</evidence>
<dbReference type="InterPro" id="IPR002931">
    <property type="entry name" value="Transglutaminase-like"/>
</dbReference>
<keyword evidence="1" id="KW-0472">Membrane</keyword>
<dbReference type="InterPro" id="IPR024618">
    <property type="entry name" value="DUF3857"/>
</dbReference>
<protein>
    <submittedName>
        <fullName evidence="4">DUF3857 domain-containing protein</fullName>
    </submittedName>
</protein>
<proteinExistence type="predicted"/>
<dbReference type="Pfam" id="PF01841">
    <property type="entry name" value="Transglut_core"/>
    <property type="match status" value="1"/>
</dbReference>
<accession>A0A519BEA4</accession>
<dbReference type="AlphaFoldDB" id="A0A519BEA4"/>
<dbReference type="Pfam" id="PF12969">
    <property type="entry name" value="DUF3857"/>
    <property type="match status" value="1"/>
</dbReference>
<dbReference type="SUPFAM" id="SSF54001">
    <property type="entry name" value="Cysteine proteinases"/>
    <property type="match status" value="1"/>
</dbReference>
<dbReference type="Gene3D" id="2.60.120.1130">
    <property type="match status" value="1"/>
</dbReference>
<feature type="transmembrane region" description="Helical" evidence="1">
    <location>
        <begin position="39"/>
        <end position="59"/>
    </location>
</feature>
<dbReference type="Proteomes" id="UP000316562">
    <property type="component" value="Unassembled WGS sequence"/>
</dbReference>
<dbReference type="InterPro" id="IPR038765">
    <property type="entry name" value="Papain-like_cys_pep_sf"/>
</dbReference>
<organism evidence="4 5">
    <name type="scientific">Acididesulfobacter guangdongensis</name>
    <dbReference type="NCBI Taxonomy" id="2597225"/>
    <lineage>
        <taxon>Bacteria</taxon>
        <taxon>Deltaproteobacteria</taxon>
        <taxon>Candidatus Acidulodesulfobacterales</taxon>
        <taxon>Candidatus Acididesulfobacter</taxon>
    </lineage>
</organism>
<sequence length="711" mass="82338">MKYDISFYKKYCKKDKKQSTSKKKIIYGVNYKSDSATNLFILLLFVFISSTLIFFNLFLPQKAFSYQTAKIKPKNIKIPSSSITLLDDTSERITPKFRDILIQHEKIKVITKKGIEKYSELSFPFSLKNQKLKIYFIKIIKPNGKIIDINLKNLKTVTAPFNMNDPMFSNQLLKTIQLPELVKNSVINYKYKTITVKPYMKDNFFTEDYFGGLSPVKKSVYRLSIPANMYYKYAEYEMHAKPQIKKTNKEIILKWTLTNRKKITPENFGPGESFIVPHVMISSVKTWNDVAKWYSTLTKDQIMPDKNLKNFIKKITYSKKSESYKIKAIYNFVAKKIRYVGYEFGIDGYKPSNVNKIFKNRLGDCKDHATLFMSMLRSIGVKAYPVLIPTVMIPDMNPALPTPFVFDHEITAIKVNGNINKMLNKFILANTYNTKHGNKHYGMHFSPIVKVDGSSFLFADTTSNVTTFGDLPNMDQGRNVLIVMHNRGLVAKTPIFPPAYNSIILKENASINKNGTLISKINATYTGAYDMYKRYVFTSISKRKKLSKILKNINSITPKAVLLKYSIKNANSMDKYFIENISFKARKYTAENKKFFLVRLPIRIRTILSKISILRHRKYPLKLGYNFSERNLIKLNIPSGYRLSFEPAHINYYNKIGSFSAGYIVKNNHIFFHSIFNVNGYKISQQDYPAARKLFNKTIKYLSDQILIAKK</sequence>
<evidence type="ECO:0000259" key="3">
    <source>
        <dbReference type="Pfam" id="PF12969"/>
    </source>
</evidence>
<evidence type="ECO:0000256" key="1">
    <source>
        <dbReference type="SAM" id="Phobius"/>
    </source>
</evidence>
<dbReference type="EMBL" id="SGBC01000004">
    <property type="protein sequence ID" value="RZD15595.1"/>
    <property type="molecule type" value="Genomic_DNA"/>
</dbReference>
<dbReference type="Gene3D" id="2.60.40.3140">
    <property type="match status" value="1"/>
</dbReference>
<gene>
    <name evidence="4" type="ORF">EVJ46_08660</name>
</gene>
<keyword evidence="1" id="KW-0812">Transmembrane</keyword>
<dbReference type="Gene3D" id="3.10.620.30">
    <property type="match status" value="1"/>
</dbReference>
<feature type="domain" description="DUF3857" evidence="3">
    <location>
        <begin position="103"/>
        <end position="261"/>
    </location>
</feature>
<comment type="caution">
    <text evidence="4">The sequence shown here is derived from an EMBL/GenBank/DDBJ whole genome shotgun (WGS) entry which is preliminary data.</text>
</comment>
<evidence type="ECO:0000313" key="5">
    <source>
        <dbReference type="Proteomes" id="UP000316562"/>
    </source>
</evidence>
<reference evidence="4 5" key="1">
    <citation type="journal article" date="2019" name="ISME J.">
        <title>Insights into ecological role of a new deltaproteobacterial order Candidatus Acidulodesulfobacterales by metagenomics and metatranscriptomics.</title>
        <authorList>
            <person name="Tan S."/>
            <person name="Liu J."/>
            <person name="Fang Y."/>
            <person name="Hedlund B.P."/>
            <person name="Lian Z.H."/>
            <person name="Huang L.Y."/>
            <person name="Li J.T."/>
            <person name="Huang L.N."/>
            <person name="Li W.J."/>
            <person name="Jiang H.C."/>
            <person name="Dong H.L."/>
            <person name="Shu W.S."/>
        </authorList>
    </citation>
    <scope>NUCLEOTIDE SEQUENCE [LARGE SCALE GENOMIC DNA]</scope>
    <source>
        <strain evidence="4">AP2</strain>
    </source>
</reference>
<name>A0A519BEA4_ACIG2</name>
<evidence type="ECO:0000259" key="2">
    <source>
        <dbReference type="Pfam" id="PF01841"/>
    </source>
</evidence>
<feature type="domain" description="Transglutaminase-like" evidence="2">
    <location>
        <begin position="310"/>
        <end position="383"/>
    </location>
</feature>
<keyword evidence="1" id="KW-1133">Transmembrane helix</keyword>